<dbReference type="PRINTS" id="PR00633">
    <property type="entry name" value="RCCNDNSATION"/>
</dbReference>
<accession>A0A1J3ICH6</accession>
<feature type="repeat" description="RCC1" evidence="2">
    <location>
        <begin position="94"/>
        <end position="162"/>
    </location>
</feature>
<proteinExistence type="predicted"/>
<evidence type="ECO:0000256" key="1">
    <source>
        <dbReference type="ARBA" id="ARBA00022737"/>
    </source>
</evidence>
<dbReference type="PANTHER" id="PTHR22870:SF155">
    <property type="entry name" value="E3 UBIQUITIN-PROTEIN LIGASE HERC1-RELATED"/>
    <property type="match status" value="1"/>
</dbReference>
<evidence type="ECO:0000259" key="3">
    <source>
        <dbReference type="Pfam" id="PF25390"/>
    </source>
</evidence>
<organism evidence="5">
    <name type="scientific">Noccaea caerulescens</name>
    <name type="common">Alpine penny-cress</name>
    <name type="synonym">Thlaspi caerulescens</name>
    <dbReference type="NCBI Taxonomy" id="107243"/>
    <lineage>
        <taxon>Eukaryota</taxon>
        <taxon>Viridiplantae</taxon>
        <taxon>Streptophyta</taxon>
        <taxon>Embryophyta</taxon>
        <taxon>Tracheophyta</taxon>
        <taxon>Spermatophyta</taxon>
        <taxon>Magnoliopsida</taxon>
        <taxon>eudicotyledons</taxon>
        <taxon>Gunneridae</taxon>
        <taxon>Pentapetalae</taxon>
        <taxon>rosids</taxon>
        <taxon>malvids</taxon>
        <taxon>Brassicales</taxon>
        <taxon>Brassicaceae</taxon>
        <taxon>Coluteocarpeae</taxon>
        <taxon>Noccaea</taxon>
    </lineage>
</organism>
<dbReference type="EMBL" id="GEVK01023202">
    <property type="protein sequence ID" value="JAU29630.1"/>
    <property type="molecule type" value="Transcribed_RNA"/>
</dbReference>
<dbReference type="AlphaFoldDB" id="A0A1J3ICH6"/>
<dbReference type="InterPro" id="IPR000408">
    <property type="entry name" value="Reg_chr_condens"/>
</dbReference>
<feature type="repeat" description="RCC1" evidence="2">
    <location>
        <begin position="229"/>
        <end position="283"/>
    </location>
</feature>
<gene>
    <name evidence="4" type="ORF">LC_TR19826_c0_g1_i1_g.66300</name>
    <name evidence="5" type="ORF">LE_TR10893_c0_g1_i1_g.36106</name>
</gene>
<dbReference type="SUPFAM" id="SSF50985">
    <property type="entry name" value="RCC1/BLIP-II"/>
    <property type="match status" value="1"/>
</dbReference>
<dbReference type="Pfam" id="PF25390">
    <property type="entry name" value="WD40_RLD"/>
    <property type="match status" value="1"/>
</dbReference>
<name>A0A1J3ICH6_NOCCA</name>
<dbReference type="PROSITE" id="PS00626">
    <property type="entry name" value="RCC1_2"/>
    <property type="match status" value="2"/>
</dbReference>
<dbReference type="PROSITE" id="PS50012">
    <property type="entry name" value="RCC1_3"/>
    <property type="match status" value="6"/>
</dbReference>
<feature type="repeat" description="RCC1" evidence="2">
    <location>
        <begin position="163"/>
        <end position="217"/>
    </location>
</feature>
<feature type="domain" description="RCC1-like" evidence="3">
    <location>
        <begin position="12"/>
        <end position="256"/>
    </location>
</feature>
<protein>
    <submittedName>
        <fullName evidence="5">Ultraviolet-B receptor UVR8</fullName>
    </submittedName>
</protein>
<feature type="repeat" description="RCC1" evidence="2">
    <location>
        <begin position="291"/>
        <end position="343"/>
    </location>
</feature>
<keyword evidence="5" id="KW-0675">Receptor</keyword>
<feature type="repeat" description="RCC1" evidence="2">
    <location>
        <begin position="344"/>
        <end position="402"/>
    </location>
</feature>
<dbReference type="PANTHER" id="PTHR22870">
    <property type="entry name" value="REGULATOR OF CHROMOSOME CONDENSATION"/>
    <property type="match status" value="1"/>
</dbReference>
<feature type="repeat" description="RCC1" evidence="2">
    <location>
        <begin position="35"/>
        <end position="93"/>
    </location>
</feature>
<dbReference type="InterPro" id="IPR051210">
    <property type="entry name" value="Ub_ligase/GEF_domain"/>
</dbReference>
<evidence type="ECO:0000313" key="5">
    <source>
        <dbReference type="EMBL" id="JAU76980.1"/>
    </source>
</evidence>
<dbReference type="Gene3D" id="2.130.10.30">
    <property type="entry name" value="Regulator of chromosome condensation 1/beta-lactamase-inhibitor protein II"/>
    <property type="match status" value="2"/>
</dbReference>
<dbReference type="Pfam" id="PF00415">
    <property type="entry name" value="RCC1"/>
    <property type="match status" value="3"/>
</dbReference>
<dbReference type="EMBL" id="GEVL01000361">
    <property type="protein sequence ID" value="JAU76980.1"/>
    <property type="molecule type" value="Transcribed_RNA"/>
</dbReference>
<evidence type="ECO:0000256" key="2">
    <source>
        <dbReference type="PROSITE-ProRule" id="PRU00235"/>
    </source>
</evidence>
<reference evidence="5" key="1">
    <citation type="submission" date="2016-07" db="EMBL/GenBank/DDBJ databases">
        <title>De novo transcriptome assembly of four accessions of the metal hyperaccumulator plant Noccaea caerulescens.</title>
        <authorList>
            <person name="Blande D."/>
            <person name="Halimaa P."/>
            <person name="Tervahauta A.I."/>
            <person name="Aarts M.G."/>
            <person name="Karenlampi S.O."/>
        </authorList>
    </citation>
    <scope>NUCLEOTIDE SEQUENCE</scope>
</reference>
<keyword evidence="1" id="KW-0677">Repeat</keyword>
<dbReference type="InterPro" id="IPR009091">
    <property type="entry name" value="RCC1/BLIP-II"/>
</dbReference>
<evidence type="ECO:0000313" key="4">
    <source>
        <dbReference type="EMBL" id="JAU29630.1"/>
    </source>
</evidence>
<dbReference type="InterPro" id="IPR058923">
    <property type="entry name" value="RCC1-like_dom"/>
</dbReference>
<sequence length="557" mass="60628">MEDKASALSISEDLSRKIISLAAGEAHTMALTGDGCVYSWGRGMFGRLGTGKESDELVPVRVEFELPEQATVDRTRIVGIAAGAYHSLAVSDDGSVWCWGYNIYGQLGFDGENSLAPCLMKNLFEQEAPTSSLNDSGREDRSDLKVCAVKAGSMMSLAIDNGGGLWMWGNVPPQDSGPEPRLSFTSVPIPFPIPEFKGRTVLKVACGDEHVVALVGPGEIHKNNSNDEVMLYSWGSNHHGQLGLGDRESRAGPQIVETFNQDAGLTVYDVACGAHHTALLTHRKEAPTGPSICWTFGFGENGQLGHGSTKSTSIPEPVSELPEHAYLVSVDCGLFHTSVVSSEGYVWSWGMERGLGLCPDVNFADVEAGDDSMPRKISGGSRFRDPVQVSCGAAHTVLVANGGYKLWSWGRGRNGVLGTGNVTDSYVPTLVFWPNELKPNDEEVQEADAAGKSSSTEEVKRLESKLMVMERYASILHGSIFGKPFNEEEDIPYSLRVSGYFDMGKEWGEMVESADKSQLMRLQAFYEDMIGRVKDKLLQKRIQEIMKDCLQSSAPRH</sequence>